<comment type="caution">
    <text evidence="1">The sequence shown here is derived from an EMBL/GenBank/DDBJ whole genome shotgun (WGS) entry which is preliminary data.</text>
</comment>
<organism evidence="1 2">
    <name type="scientific">Fibrella rubiginis</name>
    <dbReference type="NCBI Taxonomy" id="2817060"/>
    <lineage>
        <taxon>Bacteria</taxon>
        <taxon>Pseudomonadati</taxon>
        <taxon>Bacteroidota</taxon>
        <taxon>Cytophagia</taxon>
        <taxon>Cytophagales</taxon>
        <taxon>Spirosomataceae</taxon>
        <taxon>Fibrella</taxon>
    </lineage>
</organism>
<gene>
    <name evidence="1" type="ORF">J2I47_03785</name>
</gene>
<dbReference type="RefSeq" id="WP_207363231.1">
    <property type="nucleotide sequence ID" value="NZ_JAFMYV010000002.1"/>
</dbReference>
<protein>
    <recommendedName>
        <fullName evidence="3">Phage tail protein</fullName>
    </recommendedName>
</protein>
<dbReference type="GO" id="GO:0033104">
    <property type="term" value="C:type VI protein secretion system complex"/>
    <property type="evidence" value="ECO:0007669"/>
    <property type="project" value="InterPro"/>
</dbReference>
<dbReference type="EMBL" id="JAFMYV010000002">
    <property type="protein sequence ID" value="MBO0935661.1"/>
    <property type="molecule type" value="Genomic_DNA"/>
</dbReference>
<dbReference type="Pfam" id="PF17642">
    <property type="entry name" value="TssD"/>
    <property type="match status" value="1"/>
</dbReference>
<keyword evidence="2" id="KW-1185">Reference proteome</keyword>
<evidence type="ECO:0000313" key="2">
    <source>
        <dbReference type="Proteomes" id="UP000664034"/>
    </source>
</evidence>
<dbReference type="InterPro" id="IPR041408">
    <property type="entry name" value="Hcp_Tssd"/>
</dbReference>
<dbReference type="Proteomes" id="UP000664034">
    <property type="component" value="Unassembled WGS sequence"/>
</dbReference>
<reference evidence="1" key="1">
    <citation type="submission" date="2021-03" db="EMBL/GenBank/DDBJ databases">
        <title>Fibrella sp. HMF5335 genome sequencing and assembly.</title>
        <authorList>
            <person name="Kang H."/>
            <person name="Kim H."/>
            <person name="Bae S."/>
            <person name="Joh K."/>
        </authorList>
    </citation>
    <scope>NUCLEOTIDE SEQUENCE</scope>
    <source>
        <strain evidence="1">HMF5335</strain>
    </source>
</reference>
<accession>A0A939GFA3</accession>
<dbReference type="AlphaFoldDB" id="A0A939GFA3"/>
<evidence type="ECO:0000313" key="1">
    <source>
        <dbReference type="EMBL" id="MBO0935661.1"/>
    </source>
</evidence>
<name>A0A939GFA3_9BACT</name>
<evidence type="ECO:0008006" key="3">
    <source>
        <dbReference type="Google" id="ProtNLM"/>
    </source>
</evidence>
<proteinExistence type="predicted"/>
<sequence>MAEVSAVSAYFSSGGYSDQEVVHFSYKLGRSIDSKGRPSSVVQGGVVDIEVISSPQDGPLADWMANSYKGQDGTIRVVDQEKSTLKEIHLTNGRAIGWAERFDKTPRAERPERPAGTFTITISAEKITFSGAEHDNNWGDKA</sequence>